<dbReference type="GO" id="GO:0016020">
    <property type="term" value="C:membrane"/>
    <property type="evidence" value="ECO:0007669"/>
    <property type="project" value="UniProtKB-SubCell"/>
</dbReference>
<dbReference type="PANTHER" id="PTHR45649:SF14">
    <property type="entry name" value="GABA PERMEASE"/>
    <property type="match status" value="1"/>
</dbReference>
<evidence type="ECO:0000256" key="1">
    <source>
        <dbReference type="ARBA" id="ARBA00004141"/>
    </source>
</evidence>
<evidence type="ECO:0000313" key="8">
    <source>
        <dbReference type="EMBL" id="KAF2482469.1"/>
    </source>
</evidence>
<dbReference type="Pfam" id="PF13520">
    <property type="entry name" value="AA_permease_2"/>
    <property type="match status" value="1"/>
</dbReference>
<keyword evidence="9" id="KW-1185">Reference proteome</keyword>
<feature type="transmembrane region" description="Helical" evidence="7">
    <location>
        <begin position="139"/>
        <end position="163"/>
    </location>
</feature>
<comment type="subcellular location">
    <subcellularLocation>
        <location evidence="1">Membrane</location>
        <topology evidence="1">Multi-pass membrane protein</topology>
    </subcellularLocation>
</comment>
<gene>
    <name evidence="8" type="ORF">BDY17DRAFT_324749</name>
</gene>
<dbReference type="PIRSF" id="PIRSF006060">
    <property type="entry name" value="AA_transporter"/>
    <property type="match status" value="1"/>
</dbReference>
<feature type="transmembrane region" description="Helical" evidence="7">
    <location>
        <begin position="82"/>
        <end position="101"/>
    </location>
</feature>
<dbReference type="OrthoDB" id="3257095at2759"/>
<accession>A0A6A6PQY1</accession>
<organism evidence="8 9">
    <name type="scientific">Neohortaea acidophila</name>
    <dbReference type="NCBI Taxonomy" id="245834"/>
    <lineage>
        <taxon>Eukaryota</taxon>
        <taxon>Fungi</taxon>
        <taxon>Dikarya</taxon>
        <taxon>Ascomycota</taxon>
        <taxon>Pezizomycotina</taxon>
        <taxon>Dothideomycetes</taxon>
        <taxon>Dothideomycetidae</taxon>
        <taxon>Mycosphaerellales</taxon>
        <taxon>Teratosphaeriaceae</taxon>
        <taxon>Neohortaea</taxon>
    </lineage>
</organism>
<evidence type="ECO:0000256" key="2">
    <source>
        <dbReference type="ARBA" id="ARBA00022448"/>
    </source>
</evidence>
<feature type="transmembrane region" description="Helical" evidence="7">
    <location>
        <begin position="47"/>
        <end position="75"/>
    </location>
</feature>
<keyword evidence="5 7" id="KW-0472">Membrane</keyword>
<evidence type="ECO:0000256" key="4">
    <source>
        <dbReference type="ARBA" id="ARBA00022989"/>
    </source>
</evidence>
<feature type="transmembrane region" description="Helical" evidence="7">
    <location>
        <begin position="234"/>
        <end position="260"/>
    </location>
</feature>
<feature type="transmembrane region" description="Helical" evidence="7">
    <location>
        <begin position="487"/>
        <end position="507"/>
    </location>
</feature>
<keyword evidence="3 7" id="KW-0812">Transmembrane</keyword>
<protein>
    <submittedName>
        <fullName evidence="8">Putative GABA permease</fullName>
    </submittedName>
</protein>
<dbReference type="RefSeq" id="XP_033589039.1">
    <property type="nucleotide sequence ID" value="XM_033737257.1"/>
</dbReference>
<evidence type="ECO:0000256" key="3">
    <source>
        <dbReference type="ARBA" id="ARBA00022692"/>
    </source>
</evidence>
<feature type="compositionally biased region" description="Basic and acidic residues" evidence="6">
    <location>
        <begin position="10"/>
        <end position="35"/>
    </location>
</feature>
<dbReference type="Gene3D" id="1.20.1740.10">
    <property type="entry name" value="Amino acid/polyamine transporter I"/>
    <property type="match status" value="1"/>
</dbReference>
<feature type="transmembrane region" description="Helical" evidence="7">
    <location>
        <begin position="280"/>
        <end position="304"/>
    </location>
</feature>
<feature type="transmembrane region" description="Helical" evidence="7">
    <location>
        <begin position="202"/>
        <end position="222"/>
    </location>
</feature>
<dbReference type="InterPro" id="IPR002293">
    <property type="entry name" value="AA/rel_permease1"/>
</dbReference>
<feature type="transmembrane region" description="Helical" evidence="7">
    <location>
        <begin position="414"/>
        <end position="436"/>
    </location>
</feature>
<sequence>MDKFTVSQTTDHEDMRSSDDTQREKGSEQDRRDMERLGVKQQLRRNFTWLSILGLNVIVGGTWFSWLTSLSFVFLNGGRGGASWIYVASWVFSVFTVLSLAEMASIAPVAGGQYHWVSIFAPPRLQKPLSYLTGWLSTLGWQAFAAASAFATGNIILILASITNPQYVPTKWQEALITILIAIIAALFNIFAARGLPFFERWMFLFFFAGLFAVLIPLWVLAPKASSTEVWTRFGSFGGWANLGLACAIGQLTSGGAMIGADAAVHMAEEVRNASLVVPWAMVGTVVLGPALGFAMCITINYSIQSLQQQIVDSTAVYPFISIFQRAVGSQAGAVGMTAAIVVLSFAAAVNSIAAASREGWAFARDGGFPLSRWWAAVRVVGNTPVPVLATLAANWLTVFSALLNLASSEVYDAIISLATGAVCGSYVLSIGSLIYCRLRGNGLPPRQFSLGRAGLFVNVIAFLYNAQLVVFSYFPVLAPVTSTNVNYGPVVFVGVIALAGLCYLFLARTYTPPIVHYSRED</sequence>
<dbReference type="AlphaFoldDB" id="A0A6A6PQY1"/>
<feature type="transmembrane region" description="Helical" evidence="7">
    <location>
        <begin position="374"/>
        <end position="394"/>
    </location>
</feature>
<feature type="transmembrane region" description="Helical" evidence="7">
    <location>
        <begin position="175"/>
        <end position="196"/>
    </location>
</feature>
<feature type="transmembrane region" description="Helical" evidence="7">
    <location>
        <begin position="456"/>
        <end position="475"/>
    </location>
</feature>
<feature type="region of interest" description="Disordered" evidence="6">
    <location>
        <begin position="1"/>
        <end position="35"/>
    </location>
</feature>
<evidence type="ECO:0000256" key="7">
    <source>
        <dbReference type="SAM" id="Phobius"/>
    </source>
</evidence>
<dbReference type="EMBL" id="MU001636">
    <property type="protein sequence ID" value="KAF2482469.1"/>
    <property type="molecule type" value="Genomic_DNA"/>
</dbReference>
<evidence type="ECO:0000256" key="6">
    <source>
        <dbReference type="SAM" id="MobiDB-lite"/>
    </source>
</evidence>
<reference evidence="8" key="1">
    <citation type="journal article" date="2020" name="Stud. Mycol.">
        <title>101 Dothideomycetes genomes: a test case for predicting lifestyles and emergence of pathogens.</title>
        <authorList>
            <person name="Haridas S."/>
            <person name="Albert R."/>
            <person name="Binder M."/>
            <person name="Bloem J."/>
            <person name="Labutti K."/>
            <person name="Salamov A."/>
            <person name="Andreopoulos B."/>
            <person name="Baker S."/>
            <person name="Barry K."/>
            <person name="Bills G."/>
            <person name="Bluhm B."/>
            <person name="Cannon C."/>
            <person name="Castanera R."/>
            <person name="Culley D."/>
            <person name="Daum C."/>
            <person name="Ezra D."/>
            <person name="Gonzalez J."/>
            <person name="Henrissat B."/>
            <person name="Kuo A."/>
            <person name="Liang C."/>
            <person name="Lipzen A."/>
            <person name="Lutzoni F."/>
            <person name="Magnuson J."/>
            <person name="Mondo S."/>
            <person name="Nolan M."/>
            <person name="Ohm R."/>
            <person name="Pangilinan J."/>
            <person name="Park H.-J."/>
            <person name="Ramirez L."/>
            <person name="Alfaro M."/>
            <person name="Sun H."/>
            <person name="Tritt A."/>
            <person name="Yoshinaga Y."/>
            <person name="Zwiers L.-H."/>
            <person name="Turgeon B."/>
            <person name="Goodwin S."/>
            <person name="Spatafora J."/>
            <person name="Crous P."/>
            <person name="Grigoriev I."/>
        </authorList>
    </citation>
    <scope>NUCLEOTIDE SEQUENCE</scope>
    <source>
        <strain evidence="8">CBS 113389</strain>
    </source>
</reference>
<name>A0A6A6PQY1_9PEZI</name>
<proteinExistence type="predicted"/>
<dbReference type="GeneID" id="54478259"/>
<evidence type="ECO:0000256" key="5">
    <source>
        <dbReference type="ARBA" id="ARBA00023136"/>
    </source>
</evidence>
<keyword evidence="2" id="KW-0813">Transport</keyword>
<keyword evidence="4 7" id="KW-1133">Transmembrane helix</keyword>
<dbReference type="PANTHER" id="PTHR45649">
    <property type="entry name" value="AMINO-ACID PERMEASE BAT1"/>
    <property type="match status" value="1"/>
</dbReference>
<evidence type="ECO:0000313" key="9">
    <source>
        <dbReference type="Proteomes" id="UP000799767"/>
    </source>
</evidence>
<feature type="transmembrane region" description="Helical" evidence="7">
    <location>
        <begin position="334"/>
        <end position="354"/>
    </location>
</feature>
<dbReference type="GO" id="GO:0022857">
    <property type="term" value="F:transmembrane transporter activity"/>
    <property type="evidence" value="ECO:0007669"/>
    <property type="project" value="InterPro"/>
</dbReference>
<dbReference type="Proteomes" id="UP000799767">
    <property type="component" value="Unassembled WGS sequence"/>
</dbReference>